<dbReference type="PANTHER" id="PTHR10666">
    <property type="entry name" value="UBIQUITIN"/>
    <property type="match status" value="1"/>
</dbReference>
<feature type="region of interest" description="Disordered" evidence="1">
    <location>
        <begin position="1"/>
        <end position="21"/>
    </location>
</feature>
<evidence type="ECO:0000313" key="3">
    <source>
        <dbReference type="EMBL" id="KAF2170018.1"/>
    </source>
</evidence>
<dbReference type="PRINTS" id="PR00348">
    <property type="entry name" value="UBIQUITIN"/>
</dbReference>
<sequence>MEDGTSSKLIPTLGTQRRGNHGAHLTDSIKVAPAVEIHHLRNLEITFHRTVRVADDGKTSSLPPNLGRFPIFNTADFDQLPAAMAAKGGFLIPMYQREAMWMSFRATRPFAIKVYVGGVNAMSGEPATETLATLQRRFRRMQLGKSIQDYIAIPKQLWLDGIASEDGKVRQFVAMPVEEGYSIEAQITGLDMIGGIQIEVTPSKQRPVFEIFIKTLTGRVFSLNVRAEYIIEKVKSMIEDKEGIPVDQQRLIYIGKQLEDETSHTIHLVLRLRGGGDPSRMRDPSSTMSVSAGGLIRQTIVKDSYHPELWNPTNGSIFNVQILNSNTFKQITGMDPPESPISAQTYAACGAPYFEVYDEKPSGIKGDFEGIKSVNEQDEGGQQTADKAKAIADVSEVADRPVVLLDDKGSCIEFRPLKKMEEEVRRRLGDMCI</sequence>
<dbReference type="InterPro" id="IPR029071">
    <property type="entry name" value="Ubiquitin-like_domsf"/>
</dbReference>
<accession>A0A6A6CUZ9</accession>
<name>A0A6A6CUZ9_ZASCE</name>
<dbReference type="GeneID" id="54569332"/>
<dbReference type="OrthoDB" id="428577at2759"/>
<dbReference type="Gene3D" id="3.10.20.90">
    <property type="entry name" value="Phosphatidylinositol 3-kinase Catalytic Subunit, Chain A, domain 1"/>
    <property type="match status" value="1"/>
</dbReference>
<dbReference type="SMART" id="SM00213">
    <property type="entry name" value="UBQ"/>
    <property type="match status" value="1"/>
</dbReference>
<feature type="domain" description="Ubiquitin-like" evidence="2">
    <location>
        <begin position="209"/>
        <end position="263"/>
    </location>
</feature>
<evidence type="ECO:0000256" key="1">
    <source>
        <dbReference type="SAM" id="MobiDB-lite"/>
    </source>
</evidence>
<organism evidence="3 4">
    <name type="scientific">Zasmidium cellare ATCC 36951</name>
    <dbReference type="NCBI Taxonomy" id="1080233"/>
    <lineage>
        <taxon>Eukaryota</taxon>
        <taxon>Fungi</taxon>
        <taxon>Dikarya</taxon>
        <taxon>Ascomycota</taxon>
        <taxon>Pezizomycotina</taxon>
        <taxon>Dothideomycetes</taxon>
        <taxon>Dothideomycetidae</taxon>
        <taxon>Mycosphaerellales</taxon>
        <taxon>Mycosphaerellaceae</taxon>
        <taxon>Zasmidium</taxon>
    </lineage>
</organism>
<dbReference type="InterPro" id="IPR050158">
    <property type="entry name" value="Ubiquitin_ubiquitin-like"/>
</dbReference>
<feature type="compositionally biased region" description="Polar residues" evidence="1">
    <location>
        <begin position="1"/>
        <end position="17"/>
    </location>
</feature>
<proteinExistence type="predicted"/>
<gene>
    <name evidence="3" type="ORF">M409DRAFT_64401</name>
</gene>
<dbReference type="SUPFAM" id="SSF54236">
    <property type="entry name" value="Ubiquitin-like"/>
    <property type="match status" value="1"/>
</dbReference>
<dbReference type="InterPro" id="IPR000626">
    <property type="entry name" value="Ubiquitin-like_dom"/>
</dbReference>
<reference evidence="3" key="1">
    <citation type="journal article" date="2020" name="Stud. Mycol.">
        <title>101 Dothideomycetes genomes: a test case for predicting lifestyles and emergence of pathogens.</title>
        <authorList>
            <person name="Haridas S."/>
            <person name="Albert R."/>
            <person name="Binder M."/>
            <person name="Bloem J."/>
            <person name="Labutti K."/>
            <person name="Salamov A."/>
            <person name="Andreopoulos B."/>
            <person name="Baker S."/>
            <person name="Barry K."/>
            <person name="Bills G."/>
            <person name="Bluhm B."/>
            <person name="Cannon C."/>
            <person name="Castanera R."/>
            <person name="Culley D."/>
            <person name="Daum C."/>
            <person name="Ezra D."/>
            <person name="Gonzalez J."/>
            <person name="Henrissat B."/>
            <person name="Kuo A."/>
            <person name="Liang C."/>
            <person name="Lipzen A."/>
            <person name="Lutzoni F."/>
            <person name="Magnuson J."/>
            <person name="Mondo S."/>
            <person name="Nolan M."/>
            <person name="Ohm R."/>
            <person name="Pangilinan J."/>
            <person name="Park H.-J."/>
            <person name="Ramirez L."/>
            <person name="Alfaro M."/>
            <person name="Sun H."/>
            <person name="Tritt A."/>
            <person name="Yoshinaga Y."/>
            <person name="Zwiers L.-H."/>
            <person name="Turgeon B."/>
            <person name="Goodwin S."/>
            <person name="Spatafora J."/>
            <person name="Crous P."/>
            <person name="Grigoriev I."/>
        </authorList>
    </citation>
    <scope>NUCLEOTIDE SEQUENCE</scope>
    <source>
        <strain evidence="3">ATCC 36951</strain>
    </source>
</reference>
<keyword evidence="4" id="KW-1185">Reference proteome</keyword>
<dbReference type="AlphaFoldDB" id="A0A6A6CUZ9"/>
<dbReference type="InterPro" id="IPR019954">
    <property type="entry name" value="Ubiquitin_CS"/>
</dbReference>
<dbReference type="RefSeq" id="XP_033670907.1">
    <property type="nucleotide sequence ID" value="XM_033816060.1"/>
</dbReference>
<dbReference type="Proteomes" id="UP000799537">
    <property type="component" value="Unassembled WGS sequence"/>
</dbReference>
<evidence type="ECO:0000313" key="4">
    <source>
        <dbReference type="Proteomes" id="UP000799537"/>
    </source>
</evidence>
<dbReference type="PROSITE" id="PS00299">
    <property type="entry name" value="UBIQUITIN_1"/>
    <property type="match status" value="1"/>
</dbReference>
<dbReference type="PROSITE" id="PS50053">
    <property type="entry name" value="UBIQUITIN_2"/>
    <property type="match status" value="1"/>
</dbReference>
<dbReference type="Pfam" id="PF00240">
    <property type="entry name" value="ubiquitin"/>
    <property type="match status" value="1"/>
</dbReference>
<protein>
    <recommendedName>
        <fullName evidence="2">Ubiquitin-like domain-containing protein</fullName>
    </recommendedName>
</protein>
<dbReference type="InterPro" id="IPR019956">
    <property type="entry name" value="Ubiquitin_dom"/>
</dbReference>
<evidence type="ECO:0000259" key="2">
    <source>
        <dbReference type="PROSITE" id="PS50053"/>
    </source>
</evidence>
<dbReference type="EMBL" id="ML993586">
    <property type="protein sequence ID" value="KAF2170018.1"/>
    <property type="molecule type" value="Genomic_DNA"/>
</dbReference>